<accession>A7K7Z1</accession>
<reference evidence="1 2" key="1">
    <citation type="submission" date="2006-09" db="EMBL/GenBank/DDBJ databases">
        <title>Sequence and annotation of the 288-kb ATCV-1 virus that infects an endosymbiotic Chlorella strain of the heliozoon Acanthocystis turfacea.</title>
        <authorList>
            <person name="Fitzgerald L.A."/>
            <person name="Graves M.V."/>
            <person name="Li X."/>
            <person name="Pfitzner A.J.P."/>
            <person name="Hartigan J."/>
            <person name="Van Etten J.L."/>
        </authorList>
    </citation>
    <scope>NUCLEOTIDE SEQUENCE [LARGE SCALE GENOMIC DNA]</scope>
    <source>
        <strain evidence="1 2">ATCV-1</strain>
    </source>
</reference>
<dbReference type="GeneID" id="5470887"/>
<evidence type="ECO:0000313" key="2">
    <source>
        <dbReference type="Proteomes" id="UP000202420"/>
    </source>
</evidence>
<protein>
    <submittedName>
        <fullName evidence="1">Uncharacterized protein Z031L</fullName>
    </submittedName>
</protein>
<dbReference type="KEGG" id="vg:5470887"/>
<dbReference type="EMBL" id="EF101928">
    <property type="protein sequence ID" value="ABT16165.1"/>
    <property type="molecule type" value="Genomic_DNA"/>
</dbReference>
<dbReference type="Proteomes" id="UP000202420">
    <property type="component" value="Segment"/>
</dbReference>
<gene>
    <name evidence="1" type="primary">Z031L</name>
    <name evidence="1" type="ORF">ATCV1_Z031L</name>
</gene>
<organism evidence="1 2">
    <name type="scientific">Chlorovirus heliozoae</name>
    <dbReference type="NCBI Taxonomy" id="322019"/>
    <lineage>
        <taxon>Viruses</taxon>
        <taxon>Varidnaviria</taxon>
        <taxon>Bamfordvirae</taxon>
        <taxon>Nucleocytoviricota</taxon>
        <taxon>Megaviricetes</taxon>
        <taxon>Algavirales</taxon>
        <taxon>Phycodnaviridae</taxon>
        <taxon>Chlorovirus</taxon>
    </lineage>
</organism>
<dbReference type="OrthoDB" id="12685at10239"/>
<sequence>MNAKRALLSDRIRHVLERELDASLGENQVNIVRVRLPDYKATIHIRGMAASILYVKVSSSGSSTDIVRKEDTTEKIIEDVLDDVFRKGRSLDVVHITSKLSLIHTKECFSPREIHKFISNTVENEDYTLANITVMHDEGVVTTASSATSKAKAGPYVTDFATYVDDQEMPVVEFTKRCKTSKASIAAIKRAFSMVRPFDHTLVTTEIIDRNTLLDTSQPWLFALNKNAGDLHEELLNVTWMPENLRLTMDETEYADMTSRWISTQQ</sequence>
<name>A7K7Z1_9PHYC</name>
<evidence type="ECO:0000313" key="1">
    <source>
        <dbReference type="EMBL" id="ABT16165.1"/>
    </source>
</evidence>
<dbReference type="RefSeq" id="YP_001426512.1">
    <property type="nucleotide sequence ID" value="NC_008724.1"/>
</dbReference>
<proteinExistence type="predicted"/>
<keyword evidence="2" id="KW-1185">Reference proteome</keyword>